<dbReference type="InterPro" id="IPR039204">
    <property type="entry name" value="MRS2-like"/>
</dbReference>
<name>A0A6S9WE55_EMIHU</name>
<feature type="transmembrane region" description="Helical" evidence="10">
    <location>
        <begin position="248"/>
        <end position="271"/>
    </location>
</feature>
<evidence type="ECO:0000256" key="6">
    <source>
        <dbReference type="ARBA" id="ARBA00022989"/>
    </source>
</evidence>
<dbReference type="Gene3D" id="1.20.58.340">
    <property type="entry name" value="Magnesium transport protein CorA, transmembrane region"/>
    <property type="match status" value="2"/>
</dbReference>
<dbReference type="AlphaFoldDB" id="A0A6S9WE55"/>
<dbReference type="EMBL" id="HBIR01029322">
    <property type="protein sequence ID" value="CAE0557914.1"/>
    <property type="molecule type" value="Transcribed_RNA"/>
</dbReference>
<evidence type="ECO:0000256" key="5">
    <source>
        <dbReference type="ARBA" id="ARBA00022946"/>
    </source>
</evidence>
<dbReference type="GO" id="GO:0016020">
    <property type="term" value="C:membrane"/>
    <property type="evidence" value="ECO:0007669"/>
    <property type="project" value="UniProtKB-SubCell"/>
</dbReference>
<gene>
    <name evidence="11" type="ORF">EHUX00137_LOCUS22663</name>
</gene>
<evidence type="ECO:0000256" key="1">
    <source>
        <dbReference type="ARBA" id="ARBA00004141"/>
    </source>
</evidence>
<dbReference type="Pfam" id="PF22099">
    <property type="entry name" value="MRS2-like"/>
    <property type="match status" value="1"/>
</dbReference>
<comment type="subcellular location">
    <subcellularLocation>
        <location evidence="1">Membrane</location>
        <topology evidence="1">Multi-pass membrane protein</topology>
    </subcellularLocation>
</comment>
<evidence type="ECO:0000313" key="11">
    <source>
        <dbReference type="EMBL" id="CAE0557914.1"/>
    </source>
</evidence>
<dbReference type="PANTHER" id="PTHR13890">
    <property type="entry name" value="RNA SPLICING PROTEIN MRS2, MITOCHONDRIAL"/>
    <property type="match status" value="1"/>
</dbReference>
<protein>
    <recommendedName>
        <fullName evidence="12">Magnesium transporter</fullName>
    </recommendedName>
</protein>
<keyword evidence="3 10" id="KW-0812">Transmembrane</keyword>
<feature type="region of interest" description="Disordered" evidence="9">
    <location>
        <begin position="111"/>
        <end position="130"/>
    </location>
</feature>
<keyword evidence="5" id="KW-0809">Transit peptide</keyword>
<evidence type="ECO:0000256" key="4">
    <source>
        <dbReference type="ARBA" id="ARBA00022842"/>
    </source>
</evidence>
<keyword evidence="7" id="KW-0406">Ion transport</keyword>
<organism evidence="11">
    <name type="scientific">Emiliania huxleyi</name>
    <name type="common">Coccolithophore</name>
    <name type="synonym">Pontosphaera huxleyi</name>
    <dbReference type="NCBI Taxonomy" id="2903"/>
    <lineage>
        <taxon>Eukaryota</taxon>
        <taxon>Haptista</taxon>
        <taxon>Haptophyta</taxon>
        <taxon>Prymnesiophyceae</taxon>
        <taxon>Isochrysidales</taxon>
        <taxon>Noelaerhabdaceae</taxon>
        <taxon>Emiliania</taxon>
    </lineage>
</organism>
<keyword evidence="8 10" id="KW-0472">Membrane</keyword>
<feature type="transmembrane region" description="Helical" evidence="10">
    <location>
        <begin position="207"/>
        <end position="228"/>
    </location>
</feature>
<evidence type="ECO:0000256" key="10">
    <source>
        <dbReference type="SAM" id="Phobius"/>
    </source>
</evidence>
<dbReference type="PANTHER" id="PTHR13890:SF0">
    <property type="entry name" value="MAGNESIUM TRANSPORTER MRS2 HOMOLOG, MITOCHONDRIAL"/>
    <property type="match status" value="1"/>
</dbReference>
<accession>A0A6S9WE55</accession>
<sequence>MELSLRAHARQEELGSLVRCALLELRRTVVGSRVVAGSKQLEAVRELKQEVRELSLTAQALDRAIDACLDDDEDMARMYLSRLHSAARGVAPAPPQTALRRRATEETLAKFSSATPMQTPPPHTPLPAGSLRQVGRSASLLSSGGAEGDEEDLEEHEEVEMLLESYAQEVGSTLGALEAIAYSIESTEKFVSFRLDSARNRLLKVDVLAGILAAMFGCCSFIASVFGMNFKTPLFEEDEPLGLGEGTLFNLVVGLTLGLLLVWCVGTYCFFSTHRCWRPGKARRDQYLERDVIVT</sequence>
<keyword evidence="2" id="KW-0813">Transport</keyword>
<evidence type="ECO:0000256" key="7">
    <source>
        <dbReference type="ARBA" id="ARBA00023065"/>
    </source>
</evidence>
<proteinExistence type="predicted"/>
<evidence type="ECO:0008006" key="12">
    <source>
        <dbReference type="Google" id="ProtNLM"/>
    </source>
</evidence>
<keyword evidence="6 10" id="KW-1133">Transmembrane helix</keyword>
<keyword evidence="4" id="KW-0460">Magnesium</keyword>
<evidence type="ECO:0000256" key="3">
    <source>
        <dbReference type="ARBA" id="ARBA00022692"/>
    </source>
</evidence>
<reference evidence="11" key="1">
    <citation type="submission" date="2021-01" db="EMBL/GenBank/DDBJ databases">
        <authorList>
            <person name="Corre E."/>
            <person name="Pelletier E."/>
            <person name="Niang G."/>
            <person name="Scheremetjew M."/>
            <person name="Finn R."/>
            <person name="Kale V."/>
            <person name="Holt S."/>
            <person name="Cochrane G."/>
            <person name="Meng A."/>
            <person name="Brown T."/>
            <person name="Cohen L."/>
        </authorList>
    </citation>
    <scope>NUCLEOTIDE SEQUENCE</scope>
    <source>
        <strain evidence="11">379</strain>
    </source>
</reference>
<evidence type="ECO:0000256" key="9">
    <source>
        <dbReference type="SAM" id="MobiDB-lite"/>
    </source>
</evidence>
<evidence type="ECO:0000256" key="2">
    <source>
        <dbReference type="ARBA" id="ARBA00022448"/>
    </source>
</evidence>
<evidence type="ECO:0000256" key="8">
    <source>
        <dbReference type="ARBA" id="ARBA00023136"/>
    </source>
</evidence>
<dbReference type="GO" id="GO:0015095">
    <property type="term" value="F:magnesium ion transmembrane transporter activity"/>
    <property type="evidence" value="ECO:0007669"/>
    <property type="project" value="TreeGrafter"/>
</dbReference>